<dbReference type="Proteomes" id="UP000018766">
    <property type="component" value="Unassembled WGS sequence"/>
</dbReference>
<keyword evidence="2" id="KW-0732">Signal</keyword>
<dbReference type="PANTHER" id="PTHR36302:SF1">
    <property type="entry name" value="COPPER CHAPERONE PCU(A)C"/>
    <property type="match status" value="1"/>
</dbReference>
<feature type="region of interest" description="Disordered" evidence="1">
    <location>
        <begin position="162"/>
        <end position="182"/>
    </location>
</feature>
<proteinExistence type="predicted"/>
<evidence type="ECO:0008006" key="5">
    <source>
        <dbReference type="Google" id="ProtNLM"/>
    </source>
</evidence>
<feature type="signal peptide" evidence="2">
    <location>
        <begin position="1"/>
        <end position="20"/>
    </location>
</feature>
<dbReference type="InterPro" id="IPR007410">
    <property type="entry name" value="LpqE-like"/>
</dbReference>
<dbReference type="InterPro" id="IPR058248">
    <property type="entry name" value="Lxx211020-like"/>
</dbReference>
<dbReference type="AlphaFoldDB" id="V8G573"/>
<gene>
    <name evidence="3" type="ORF">V757_06470</name>
</gene>
<dbReference type="OrthoDB" id="9796962at2"/>
<protein>
    <recommendedName>
        <fullName evidence="5">Copper chaperone PCu(A)C</fullName>
    </recommendedName>
</protein>
<evidence type="ECO:0000256" key="2">
    <source>
        <dbReference type="SAM" id="SignalP"/>
    </source>
</evidence>
<dbReference type="SUPFAM" id="SSF110087">
    <property type="entry name" value="DR1885-like metal-binding protein"/>
    <property type="match status" value="1"/>
</dbReference>
<name>V8G573_9BURK</name>
<dbReference type="InterPro" id="IPR036182">
    <property type="entry name" value="PCuAC_sf"/>
</dbReference>
<dbReference type="RefSeq" id="WP_023950934.1">
    <property type="nucleotide sequence ID" value="NZ_AYSV01000080.1"/>
</dbReference>
<dbReference type="EMBL" id="AYSV01000080">
    <property type="protein sequence ID" value="ETD71684.1"/>
    <property type="molecule type" value="Genomic_DNA"/>
</dbReference>
<sequence>MKNTIVLTSLLLGLSMSAGAETQAVSSSITLENCAIQEVLPGKHMTGAFVKFINNGEPVDIVSASIPSITPNVEIHSMQMKDNVMTMIPLTNAKLEKGDRYFKKGGDHVMLMQIPDDKLPKIGEKHEMIFKFSNGSSATCQAEVKSVATIMKEAKALGNDNMMHNHEHHDHKHDHSHKGHKH</sequence>
<accession>V8G573</accession>
<feature type="compositionally biased region" description="Basic residues" evidence="1">
    <location>
        <begin position="169"/>
        <end position="182"/>
    </location>
</feature>
<evidence type="ECO:0000256" key="1">
    <source>
        <dbReference type="SAM" id="MobiDB-lite"/>
    </source>
</evidence>
<dbReference type="PANTHER" id="PTHR36302">
    <property type="entry name" value="BLR7088 PROTEIN"/>
    <property type="match status" value="1"/>
</dbReference>
<keyword evidence="4" id="KW-1185">Reference proteome</keyword>
<evidence type="ECO:0000313" key="3">
    <source>
        <dbReference type="EMBL" id="ETD71684.1"/>
    </source>
</evidence>
<reference evidence="3 4" key="1">
    <citation type="submission" date="2013-11" db="EMBL/GenBank/DDBJ databases">
        <title>Genomic analysis of Pelistega sp. HM-7.</title>
        <authorList>
            <person name="Kumbhare S.V."/>
            <person name="Shetty S.A."/>
            <person name="Sharma O."/>
            <person name="Dhotre D.P."/>
        </authorList>
    </citation>
    <scope>NUCLEOTIDE SEQUENCE [LARGE SCALE GENOMIC DNA]</scope>
    <source>
        <strain evidence="3 4">HM-7</strain>
    </source>
</reference>
<comment type="caution">
    <text evidence="3">The sequence shown here is derived from an EMBL/GenBank/DDBJ whole genome shotgun (WGS) entry which is preliminary data.</text>
</comment>
<dbReference type="Gene3D" id="2.60.40.1890">
    <property type="entry name" value="PCu(A)C copper chaperone"/>
    <property type="match status" value="1"/>
</dbReference>
<organism evidence="3 4">
    <name type="scientific">Pelistega indica</name>
    <dbReference type="NCBI Taxonomy" id="1414851"/>
    <lineage>
        <taxon>Bacteria</taxon>
        <taxon>Pseudomonadati</taxon>
        <taxon>Pseudomonadota</taxon>
        <taxon>Betaproteobacteria</taxon>
        <taxon>Burkholderiales</taxon>
        <taxon>Alcaligenaceae</taxon>
        <taxon>Pelistega</taxon>
    </lineage>
</organism>
<evidence type="ECO:0000313" key="4">
    <source>
        <dbReference type="Proteomes" id="UP000018766"/>
    </source>
</evidence>
<dbReference type="Pfam" id="PF04314">
    <property type="entry name" value="PCuAC"/>
    <property type="match status" value="1"/>
</dbReference>
<feature type="chain" id="PRO_5004769254" description="Copper chaperone PCu(A)C" evidence="2">
    <location>
        <begin position="21"/>
        <end position="182"/>
    </location>
</feature>